<keyword evidence="1" id="KW-0645">Protease</keyword>
<dbReference type="eggNOG" id="COG0308">
    <property type="taxonomic scope" value="Bacteria"/>
</dbReference>
<dbReference type="OrthoDB" id="9813075at2"/>
<protein>
    <submittedName>
        <fullName evidence="1">Aminopeptidase N</fullName>
    </submittedName>
</protein>
<dbReference type="InterPro" id="IPR027268">
    <property type="entry name" value="Peptidase_M4/M1_CTD_sf"/>
</dbReference>
<reference evidence="1 2" key="1">
    <citation type="submission" date="2013-09" db="EMBL/GenBank/DDBJ databases">
        <authorList>
            <person name="Zeng Z."/>
            <person name="Chen C."/>
        </authorList>
    </citation>
    <scope>NUCLEOTIDE SEQUENCE [LARGE SCALE GENOMIC DNA]</scope>
    <source>
        <strain evidence="1 2">WB 3.3-2</strain>
    </source>
</reference>
<comment type="caution">
    <text evidence="1">The sequence shown here is derived from an EMBL/GenBank/DDBJ whole genome shotgun (WGS) entry which is preliminary data.</text>
</comment>
<proteinExistence type="predicted"/>
<evidence type="ECO:0000313" key="1">
    <source>
        <dbReference type="EMBL" id="KGO86252.1"/>
    </source>
</evidence>
<keyword evidence="1" id="KW-0378">Hydrolase</keyword>
<dbReference type="STRING" id="1121895.GCA_000378485_00716"/>
<dbReference type="AlphaFoldDB" id="A0A0A2M0U6"/>
<sequence>MTATLNTDTKTVNVKQQIVYINQSPDVLNFIELNDWNNSYSSKTTPLAKHFTDQFIKAFHLAKEYDRGNTIIASAKTGDGSTLQWSRPEAHPDIVTIQLTKPLAPNGQVTLSLEYDVKLPNDRFTKFGFDDKDGSFNLRDWYLTPSRYEDHAFTTYSNENIDDIANAACDYTVNLQLPKELTLTTDLASENKKSSGTYTEYTLSGKSRMGFNLIIEPQDSFEVFKLKAAIVSSNLKDSRVTDVQRAVIVDKITAFTADNLGAYPHGEVVVSQTDYDRNPVYGLNQLPAFIRPFPDSFVFEMRFLKTYLNAYLKNTLKLDPRKDNWIYDGIQMQLIMKYIKENYPNEKMMGNLGSLPVIRTYNIFTIGINDQYNYLALLMARRNQDQPIGDPKSSLIKFNEQIAGKYKAGLAINYLDQYLGNNIVEQSVEQFYNLNIIARTTSRQDLEDILKNRTDKDINWFFDKLVATRDIIDYKFGPVKKEGDSLRVTIKNVTGTTVPMSLYGLKKNNVVYRQWFAGVAKDTTFTIARADADKLALNYNGEVPEYNRRNNYKKLTGIFPNNRPVKYTFFQDLEDPRYNQIFYVPSFTFNIYDGFTPGLRIHNKSLLEKPFIFDVSPSYSSKTSELAGSFSLLYNQYVREGEMFNVRYSVSGSTFHYTPDARYTKFTPSVQFRFRDPDLRKNRKEFLTLRQVTVNREKTNYVLTETQNENYSVFNARFSKSDSEITRHYNFNTDLQLSDPFGKLAGEVQFRRLFNDNRQVNLRVFAGMFIYRSTASEFFSFGLDRPTDYLFDYNYYGRSETTSLFSRQYILAEGGFKSQLDTRFANQWMTTVNGSFNVWNWIEIYGDAGLFKNKYSSPKFGYDSGIRLNLVTDYFELYLPVQSSNGFELTQAHYSQKIRFVVTLSPGALLGLFTRKWF</sequence>
<dbReference type="Proteomes" id="UP000030152">
    <property type="component" value="Unassembled WGS sequence"/>
</dbReference>
<keyword evidence="2" id="KW-1185">Reference proteome</keyword>
<organism evidence="1 2">
    <name type="scientific">Flavobacterium rivuli WB 3.3-2 = DSM 21788</name>
    <dbReference type="NCBI Taxonomy" id="1121895"/>
    <lineage>
        <taxon>Bacteria</taxon>
        <taxon>Pseudomonadati</taxon>
        <taxon>Bacteroidota</taxon>
        <taxon>Flavobacteriia</taxon>
        <taxon>Flavobacteriales</taxon>
        <taxon>Flavobacteriaceae</taxon>
        <taxon>Flavobacterium</taxon>
    </lineage>
</organism>
<name>A0A0A2M0U6_9FLAO</name>
<keyword evidence="1" id="KW-0031">Aminopeptidase</keyword>
<evidence type="ECO:0000313" key="2">
    <source>
        <dbReference type="Proteomes" id="UP000030152"/>
    </source>
</evidence>
<gene>
    <name evidence="1" type="ORF">Q765_11765</name>
</gene>
<dbReference type="EMBL" id="JRLX01000011">
    <property type="protein sequence ID" value="KGO86252.1"/>
    <property type="molecule type" value="Genomic_DNA"/>
</dbReference>
<accession>A0A0A2M0U6</accession>
<dbReference type="Gene3D" id="1.10.390.10">
    <property type="entry name" value="Neutral Protease Domain 2"/>
    <property type="match status" value="1"/>
</dbReference>
<dbReference type="GO" id="GO:0004177">
    <property type="term" value="F:aminopeptidase activity"/>
    <property type="evidence" value="ECO:0007669"/>
    <property type="project" value="UniProtKB-KW"/>
</dbReference>